<dbReference type="Proteomes" id="UP001595457">
    <property type="component" value="Unassembled WGS sequence"/>
</dbReference>
<dbReference type="Pfam" id="PF09339">
    <property type="entry name" value="HTH_IclR"/>
    <property type="match status" value="1"/>
</dbReference>
<dbReference type="InterPro" id="IPR005471">
    <property type="entry name" value="Tscrpt_reg_IclR_N"/>
</dbReference>
<dbReference type="InterPro" id="IPR036388">
    <property type="entry name" value="WH-like_DNA-bd_sf"/>
</dbReference>
<dbReference type="EMBL" id="JBHRSJ010000035">
    <property type="protein sequence ID" value="MFC2974374.1"/>
    <property type="molecule type" value="Genomic_DNA"/>
</dbReference>
<proteinExistence type="predicted"/>
<dbReference type="SUPFAM" id="SSF46785">
    <property type="entry name" value="Winged helix' DNA-binding domain"/>
    <property type="match status" value="1"/>
</dbReference>
<dbReference type="Gene3D" id="1.10.10.10">
    <property type="entry name" value="Winged helix-like DNA-binding domain superfamily/Winged helix DNA-binding domain"/>
    <property type="match status" value="1"/>
</dbReference>
<organism evidence="2 3">
    <name type="scientific">Azotobacter bryophylli</name>
    <dbReference type="NCBI Taxonomy" id="1986537"/>
    <lineage>
        <taxon>Bacteria</taxon>
        <taxon>Pseudomonadati</taxon>
        <taxon>Pseudomonadota</taxon>
        <taxon>Gammaproteobacteria</taxon>
        <taxon>Pseudomonadales</taxon>
        <taxon>Pseudomonadaceae</taxon>
        <taxon>Azotobacter</taxon>
    </lineage>
</organism>
<keyword evidence="3" id="KW-1185">Reference proteome</keyword>
<evidence type="ECO:0000313" key="3">
    <source>
        <dbReference type="Proteomes" id="UP001595457"/>
    </source>
</evidence>
<dbReference type="RefSeq" id="WP_377816533.1">
    <property type="nucleotide sequence ID" value="NZ_JBHRSJ010000035.1"/>
</dbReference>
<gene>
    <name evidence="2" type="ORF">ACFOJE_19455</name>
</gene>
<sequence>MKGLKDNRQRVWEVLRAERDGITGTEIAERAEVEISTVRLYLRSLQRAGYIEPVVQAGLFEVRPWRLIKDCGAEAPALTRDGKPSTRGRVNEAMWRSLRILGEVSAEELAQQASVAAPASFWTAHNYLRWLHWAGYVVISVPSTIGRKGSRPRYSLIPGKYTGPKPPMVQRNGQLYDPNLGAVVYVHKPAAQEAAQA</sequence>
<feature type="domain" description="HTH iclR-type" evidence="1">
    <location>
        <begin position="13"/>
        <end position="52"/>
    </location>
</feature>
<reference evidence="3" key="1">
    <citation type="journal article" date="2019" name="Int. J. Syst. Evol. Microbiol.">
        <title>The Global Catalogue of Microorganisms (GCM) 10K type strain sequencing project: providing services to taxonomists for standard genome sequencing and annotation.</title>
        <authorList>
            <consortium name="The Broad Institute Genomics Platform"/>
            <consortium name="The Broad Institute Genome Sequencing Center for Infectious Disease"/>
            <person name="Wu L."/>
            <person name="Ma J."/>
        </authorList>
    </citation>
    <scope>NUCLEOTIDE SEQUENCE [LARGE SCALE GENOMIC DNA]</scope>
    <source>
        <strain evidence="3">KCTC 62195</strain>
    </source>
</reference>
<dbReference type="InterPro" id="IPR036390">
    <property type="entry name" value="WH_DNA-bd_sf"/>
</dbReference>
<name>A0ABV7AXR1_9GAMM</name>
<protein>
    <submittedName>
        <fullName evidence="2">Helix-turn-helix domain-containing protein</fullName>
    </submittedName>
</protein>
<comment type="caution">
    <text evidence="2">The sequence shown here is derived from an EMBL/GenBank/DDBJ whole genome shotgun (WGS) entry which is preliminary data.</text>
</comment>
<evidence type="ECO:0000313" key="2">
    <source>
        <dbReference type="EMBL" id="MFC2974374.1"/>
    </source>
</evidence>
<evidence type="ECO:0000259" key="1">
    <source>
        <dbReference type="Pfam" id="PF09339"/>
    </source>
</evidence>
<accession>A0ABV7AXR1</accession>